<evidence type="ECO:0000313" key="1">
    <source>
        <dbReference type="EMBL" id="QUY35967.1"/>
    </source>
</evidence>
<sequence>MSYSILLKIDQGTHGRFEAIRQQLNLGIKESQSRVLGEVLSEIACDIVEQVFSVLLIQNRQPTLLSQKYTAESEKVIQQIIAAVRKYMPWSIALFSNERLCPFVNYFSDMIKYHDEQVYVSYPIDRGLVQQVHSLANRLHNNEIHDMVDVFQTLIQIVDSGVTNLVREPKKCLNFNMMIDKTLNGVINMTAHLSYKRLEKMSDQVDSSAASDCVNHFLAFMHVDSEQNMLNSASTKPKMI</sequence>
<dbReference type="RefSeq" id="WP_004950727.1">
    <property type="nucleotide sequence ID" value="NZ_CP024632.1"/>
</dbReference>
<proteinExistence type="predicted"/>
<evidence type="ECO:0000313" key="2">
    <source>
        <dbReference type="Proteomes" id="UP000679388"/>
    </source>
</evidence>
<dbReference type="GeneID" id="70093245"/>
<reference evidence="1" key="1">
    <citation type="submission" date="2020-07" db="EMBL/GenBank/DDBJ databases">
        <title>Acinetobacter junii strain YR7 chromosome and plasmid pNDM-YR7.</title>
        <authorList>
            <person name="Tang B."/>
        </authorList>
    </citation>
    <scope>NUCLEOTIDE SEQUENCE</scope>
    <source>
        <strain evidence="1">YR7</strain>
    </source>
</reference>
<organism evidence="1 2">
    <name type="scientific">Acinetobacter junii</name>
    <dbReference type="NCBI Taxonomy" id="40215"/>
    <lineage>
        <taxon>Bacteria</taxon>
        <taxon>Pseudomonadati</taxon>
        <taxon>Pseudomonadota</taxon>
        <taxon>Gammaproteobacteria</taxon>
        <taxon>Moraxellales</taxon>
        <taxon>Moraxellaceae</taxon>
        <taxon>Acinetobacter</taxon>
    </lineage>
</organism>
<dbReference type="AlphaFoldDB" id="A0AAX1MEL9"/>
<name>A0AAX1MEL9_ACIJU</name>
<gene>
    <name evidence="1" type="ORF">H2677_11985</name>
</gene>
<dbReference type="EMBL" id="CP059558">
    <property type="protein sequence ID" value="QUY35967.1"/>
    <property type="molecule type" value="Genomic_DNA"/>
</dbReference>
<accession>A0AAX1MEL9</accession>
<dbReference type="Proteomes" id="UP000679388">
    <property type="component" value="Chromosome"/>
</dbReference>
<protein>
    <submittedName>
        <fullName evidence="1">Uncharacterized protein</fullName>
    </submittedName>
</protein>